<evidence type="ECO:0000256" key="1">
    <source>
        <dbReference type="SAM" id="MobiDB-lite"/>
    </source>
</evidence>
<sequence length="535" mass="55333">MKDALRPDGYLAGVVMTLGVGDPRSGLMVGMPVAYAAVIPSKYIHGAVKDLLDQGDLLGALEQLGDGLQDVTHFLSVKSHPGASMGTIVTITPSQGLVDVGSGTFKMIGNTGIGAWINTRGRAGFDEDGISQAGFNTLSGLYAPIPGSNLAAQRLADYFSKIGLAKILAAAPATGGLSLAALPALMAVRDSVSSARLVVGHGYNNFGISEDRNGTVDIRLAGNTLRIPEGAFPELIGSMMPDLAPEPVEAPGRRNYDITEESFTQIGWPADRARAAAWTYDSLVRQGADPSWAIEWIMDGQRHGGGLAKLIEQGMPPTPASVDGAAFAAAGMGTQAAGVANEAYLAMRPQMQPTQAWQAVFGTYLQGYANGGHAGGLQALEALRAEVTAPAAASAGQAGDPAPAASAQPAGTQSAAPADVQRIAQFAYTRYVQDGHEPADAAQWVNDAYRSGGKAALIERATPAVPNAVTREVFQQSGMGSQAASLANEAYLAQRQFGTSPQQAWEATWTAYLQGLGSGGSAGAVERLSELLARV</sequence>
<feature type="region of interest" description="Disordered" evidence="1">
    <location>
        <begin position="394"/>
        <end position="416"/>
    </location>
</feature>
<evidence type="ECO:0000313" key="2">
    <source>
        <dbReference type="EMBL" id="MCP1336197.1"/>
    </source>
</evidence>
<dbReference type="EMBL" id="JAMZFT010000002">
    <property type="protein sequence ID" value="MCP1336197.1"/>
    <property type="molecule type" value="Genomic_DNA"/>
</dbReference>
<dbReference type="Proteomes" id="UP001055804">
    <property type="component" value="Unassembled WGS sequence"/>
</dbReference>
<proteinExistence type="predicted"/>
<evidence type="ECO:0000313" key="3">
    <source>
        <dbReference type="Proteomes" id="UP001055804"/>
    </source>
</evidence>
<keyword evidence="3" id="KW-1185">Reference proteome</keyword>
<dbReference type="RefSeq" id="WP_269332166.1">
    <property type="nucleotide sequence ID" value="NZ_JAMZFT010000002.1"/>
</dbReference>
<gene>
    <name evidence="2" type="ORF">NJQ99_07250</name>
</gene>
<protein>
    <submittedName>
        <fullName evidence="2">Uncharacterized protein</fullName>
    </submittedName>
</protein>
<organism evidence="2 3">
    <name type="scientific">Futiania mangrovi</name>
    <dbReference type="NCBI Taxonomy" id="2959716"/>
    <lineage>
        <taxon>Bacteria</taxon>
        <taxon>Pseudomonadati</taxon>
        <taxon>Pseudomonadota</taxon>
        <taxon>Alphaproteobacteria</taxon>
        <taxon>Futianiales</taxon>
        <taxon>Futianiaceae</taxon>
        <taxon>Futiania</taxon>
    </lineage>
</organism>
<name>A0A9J6PAR2_9PROT</name>
<comment type="caution">
    <text evidence="2">The sequence shown here is derived from an EMBL/GenBank/DDBJ whole genome shotgun (WGS) entry which is preliminary data.</text>
</comment>
<reference evidence="2" key="1">
    <citation type="submission" date="2022-06" db="EMBL/GenBank/DDBJ databases">
        <title>Isolation and Genomics of Futiania mangrovii gen. nov., sp. nov., a Rare and Metabolically-versatile member in the Class Alphaproteobacteria.</title>
        <authorList>
            <person name="Liu L."/>
            <person name="Huang W.-C."/>
            <person name="Pan J."/>
            <person name="Li J."/>
            <person name="Huang Y."/>
            <person name="Du H."/>
            <person name="Liu Y."/>
            <person name="Li M."/>
        </authorList>
    </citation>
    <scope>NUCLEOTIDE SEQUENCE</scope>
    <source>
        <strain evidence="2">FT118</strain>
    </source>
</reference>
<accession>A0A9J6PAR2</accession>
<dbReference type="AlphaFoldDB" id="A0A9J6PAR2"/>